<name>A0ABY1LTM9_9BACL</name>
<dbReference type="Proteomes" id="UP000192939">
    <property type="component" value="Unassembled WGS sequence"/>
</dbReference>
<evidence type="ECO:0000256" key="1">
    <source>
        <dbReference type="SAM" id="Phobius"/>
    </source>
</evidence>
<feature type="transmembrane region" description="Helical" evidence="1">
    <location>
        <begin position="87"/>
        <end position="109"/>
    </location>
</feature>
<evidence type="ECO:0000313" key="2">
    <source>
        <dbReference type="EMBL" id="SMF01220.1"/>
    </source>
</evidence>
<evidence type="ECO:0000313" key="3">
    <source>
        <dbReference type="Proteomes" id="UP000192939"/>
    </source>
</evidence>
<organism evidence="2 3">
    <name type="scientific">Paenibacillus barengoltzii J12</name>
    <dbReference type="NCBI Taxonomy" id="935846"/>
    <lineage>
        <taxon>Bacteria</taxon>
        <taxon>Bacillati</taxon>
        <taxon>Bacillota</taxon>
        <taxon>Bacilli</taxon>
        <taxon>Bacillales</taxon>
        <taxon>Paenibacillaceae</taxon>
        <taxon>Paenibacillus</taxon>
    </lineage>
</organism>
<proteinExistence type="predicted"/>
<dbReference type="EMBL" id="FXAE01000005">
    <property type="protein sequence ID" value="SMF01220.1"/>
    <property type="molecule type" value="Genomic_DNA"/>
</dbReference>
<protein>
    <submittedName>
        <fullName evidence="2">Uncharacterized protein</fullName>
    </submittedName>
</protein>
<keyword evidence="3" id="KW-1185">Reference proteome</keyword>
<accession>A0ABY1LTM9</accession>
<keyword evidence="1" id="KW-0472">Membrane</keyword>
<gene>
    <name evidence="2" type="ORF">SAMN02744124_00805</name>
</gene>
<keyword evidence="1" id="KW-1133">Transmembrane helix</keyword>
<comment type="caution">
    <text evidence="2">The sequence shown here is derived from an EMBL/GenBank/DDBJ whole genome shotgun (WGS) entry which is preliminary data.</text>
</comment>
<reference evidence="2 3" key="1">
    <citation type="submission" date="2017-04" db="EMBL/GenBank/DDBJ databases">
        <authorList>
            <person name="Varghese N."/>
            <person name="Submissions S."/>
        </authorList>
    </citation>
    <scope>NUCLEOTIDE SEQUENCE [LARGE SCALE GENOMIC DNA]</scope>
    <source>
        <strain evidence="2 3">J12</strain>
    </source>
</reference>
<keyword evidence="1" id="KW-0812">Transmembrane</keyword>
<sequence>MVCGLGAGGLGRKKEGRSSYKVHVHLGEFRAAKRACLQPSSGLRMHNTPCFRRNSVAGKRWSAGSLWLQVSRLLLLLLLLLPQSQSLPIVTVTATVTSVTIPAVLLLLIRK</sequence>